<dbReference type="RefSeq" id="WP_006501778.1">
    <property type="nucleotide sequence ID" value="NZ_BAGZ01000004.1"/>
</dbReference>
<sequence>MNLALPALICAAVLLWPTRRPTTVEGPGRVRRSSPTAGPRRRLRLPRPPATRRRRDRQEESLLAVIDALAPALEAGLPPAWALAEAGRSATEPTVQELFADVAAHAAHGVAPGELLDSRTGEGCTVEGADLLARSWALADQLGTPLARTTRTVAELLRARRAARRQVETAVTEARTTVRVLIALPLTGPLFALAVGIPPGQLYRSAPALVAVAVGGVLLVLGRQWMNRLVGAVADEGGLR</sequence>
<keyword evidence="4 8" id="KW-1133">Transmembrane helix</keyword>
<dbReference type="InterPro" id="IPR018076">
    <property type="entry name" value="T2SS_GspF_dom"/>
</dbReference>
<comment type="caution">
    <text evidence="10">The sequence shown here is derived from an EMBL/GenBank/DDBJ whole genome shotgun (WGS) entry which is preliminary data.</text>
</comment>
<keyword evidence="2" id="KW-1003">Cell membrane</keyword>
<protein>
    <recommendedName>
        <fullName evidence="9">Type II secretion system protein GspF domain-containing protein</fullName>
    </recommendedName>
</protein>
<feature type="domain" description="Type II secretion system protein GspF" evidence="9">
    <location>
        <begin position="66"/>
        <end position="186"/>
    </location>
</feature>
<gene>
    <name evidence="10" type="ORF">AUCHE_04_00670</name>
</gene>
<evidence type="ECO:0000313" key="11">
    <source>
        <dbReference type="Proteomes" id="UP000008495"/>
    </source>
</evidence>
<evidence type="ECO:0000256" key="8">
    <source>
        <dbReference type="SAM" id="Phobius"/>
    </source>
</evidence>
<dbReference type="Pfam" id="PF00482">
    <property type="entry name" value="T2SSF"/>
    <property type="match status" value="1"/>
</dbReference>
<dbReference type="AlphaFoldDB" id="K6UL85"/>
<organism evidence="10 11">
    <name type="scientific">Austwickia chelonae NBRC 105200</name>
    <dbReference type="NCBI Taxonomy" id="1184607"/>
    <lineage>
        <taxon>Bacteria</taxon>
        <taxon>Bacillati</taxon>
        <taxon>Actinomycetota</taxon>
        <taxon>Actinomycetes</taxon>
        <taxon>Micrococcales</taxon>
        <taxon>Dermatophilaceae</taxon>
        <taxon>Austwickia</taxon>
    </lineage>
</organism>
<evidence type="ECO:0000256" key="3">
    <source>
        <dbReference type="ARBA" id="ARBA00022692"/>
    </source>
</evidence>
<keyword evidence="6" id="KW-0175">Coiled coil</keyword>
<dbReference type="OrthoDB" id="4872085at2"/>
<keyword evidence="5 8" id="KW-0472">Membrane</keyword>
<dbReference type="PANTHER" id="PTHR35007:SF4">
    <property type="entry name" value="CONSERVED TRANSMEMBRANE PROTEIN-RELATED"/>
    <property type="match status" value="1"/>
</dbReference>
<reference evidence="10 11" key="1">
    <citation type="submission" date="2012-08" db="EMBL/GenBank/DDBJ databases">
        <title>Whole genome shotgun sequence of Austwickia chelonae NBRC 105200.</title>
        <authorList>
            <person name="Yoshida I."/>
            <person name="Hosoyama A."/>
            <person name="Tsuchikane K."/>
            <person name="Katsumata H."/>
            <person name="Ando Y."/>
            <person name="Ohji S."/>
            <person name="Hamada M."/>
            <person name="Tamura T."/>
            <person name="Yamazoe A."/>
            <person name="Yamazaki S."/>
            <person name="Fujita N."/>
        </authorList>
    </citation>
    <scope>NUCLEOTIDE SEQUENCE [LARGE SCALE GENOMIC DNA]</scope>
    <source>
        <strain evidence="10 11">NBRC 105200</strain>
    </source>
</reference>
<evidence type="ECO:0000259" key="9">
    <source>
        <dbReference type="Pfam" id="PF00482"/>
    </source>
</evidence>
<accession>K6UL85</accession>
<feature type="coiled-coil region" evidence="6">
    <location>
        <begin position="146"/>
        <end position="173"/>
    </location>
</feature>
<evidence type="ECO:0000256" key="6">
    <source>
        <dbReference type="SAM" id="Coils"/>
    </source>
</evidence>
<evidence type="ECO:0000256" key="7">
    <source>
        <dbReference type="SAM" id="MobiDB-lite"/>
    </source>
</evidence>
<evidence type="ECO:0000256" key="5">
    <source>
        <dbReference type="ARBA" id="ARBA00023136"/>
    </source>
</evidence>
<comment type="subcellular location">
    <subcellularLocation>
        <location evidence="1">Cell membrane</location>
        <topology evidence="1">Multi-pass membrane protein</topology>
    </subcellularLocation>
</comment>
<dbReference type="STRING" id="100225.SAMN05421595_2163"/>
<evidence type="ECO:0000256" key="2">
    <source>
        <dbReference type="ARBA" id="ARBA00022475"/>
    </source>
</evidence>
<dbReference type="Proteomes" id="UP000008495">
    <property type="component" value="Unassembled WGS sequence"/>
</dbReference>
<dbReference type="GO" id="GO:0005886">
    <property type="term" value="C:plasma membrane"/>
    <property type="evidence" value="ECO:0007669"/>
    <property type="project" value="UniProtKB-SubCell"/>
</dbReference>
<feature type="transmembrane region" description="Helical" evidence="8">
    <location>
        <begin position="202"/>
        <end position="221"/>
    </location>
</feature>
<name>K6UL85_9MICO</name>
<keyword evidence="3 8" id="KW-0812">Transmembrane</keyword>
<dbReference type="PANTHER" id="PTHR35007">
    <property type="entry name" value="INTEGRAL MEMBRANE PROTEIN-RELATED"/>
    <property type="match status" value="1"/>
</dbReference>
<feature type="region of interest" description="Disordered" evidence="7">
    <location>
        <begin position="21"/>
        <end position="57"/>
    </location>
</feature>
<evidence type="ECO:0000313" key="10">
    <source>
        <dbReference type="EMBL" id="GAB77026.1"/>
    </source>
</evidence>
<evidence type="ECO:0000256" key="4">
    <source>
        <dbReference type="ARBA" id="ARBA00022989"/>
    </source>
</evidence>
<evidence type="ECO:0000256" key="1">
    <source>
        <dbReference type="ARBA" id="ARBA00004651"/>
    </source>
</evidence>
<keyword evidence="11" id="KW-1185">Reference proteome</keyword>
<dbReference type="EMBL" id="BAGZ01000004">
    <property type="protein sequence ID" value="GAB77026.1"/>
    <property type="molecule type" value="Genomic_DNA"/>
</dbReference>
<proteinExistence type="predicted"/>
<feature type="compositionally biased region" description="Basic residues" evidence="7">
    <location>
        <begin position="39"/>
        <end position="55"/>
    </location>
</feature>
<dbReference type="eggNOG" id="COG4965">
    <property type="taxonomic scope" value="Bacteria"/>
</dbReference>